<feature type="domain" description="PIN" evidence="8">
    <location>
        <begin position="1585"/>
        <end position="1757"/>
    </location>
</feature>
<feature type="compositionally biased region" description="Low complexity" evidence="7">
    <location>
        <begin position="270"/>
        <end position="282"/>
    </location>
</feature>
<accession>A0A9P0KQB7</accession>
<dbReference type="InterPro" id="IPR002716">
    <property type="entry name" value="PIN_dom"/>
</dbReference>
<feature type="compositionally biased region" description="Basic and acidic residues" evidence="7">
    <location>
        <begin position="428"/>
        <end position="459"/>
    </location>
</feature>
<feature type="compositionally biased region" description="Basic and acidic residues" evidence="7">
    <location>
        <begin position="389"/>
        <end position="399"/>
    </location>
</feature>
<feature type="compositionally biased region" description="Polar residues" evidence="7">
    <location>
        <begin position="308"/>
        <end position="324"/>
    </location>
</feature>
<proteinExistence type="predicted"/>
<feature type="region of interest" description="Disordered" evidence="7">
    <location>
        <begin position="1627"/>
        <end position="1648"/>
    </location>
</feature>
<evidence type="ECO:0000256" key="1">
    <source>
        <dbReference type="ARBA" id="ARBA00004123"/>
    </source>
</evidence>
<dbReference type="Pfam" id="PF10374">
    <property type="entry name" value="EST1"/>
    <property type="match status" value="1"/>
</dbReference>
<feature type="compositionally biased region" description="Basic and acidic residues" evidence="7">
    <location>
        <begin position="68"/>
        <end position="82"/>
    </location>
</feature>
<dbReference type="GO" id="GO:0005697">
    <property type="term" value="C:telomerase holoenzyme complex"/>
    <property type="evidence" value="ECO:0007669"/>
    <property type="project" value="TreeGrafter"/>
</dbReference>
<dbReference type="InterPro" id="IPR011990">
    <property type="entry name" value="TPR-like_helical_dom_sf"/>
</dbReference>
<dbReference type="Proteomes" id="UP001152888">
    <property type="component" value="Unassembled WGS sequence"/>
</dbReference>
<feature type="region of interest" description="Disordered" evidence="7">
    <location>
        <begin position="1484"/>
        <end position="1510"/>
    </location>
</feature>
<evidence type="ECO:0000259" key="8">
    <source>
        <dbReference type="SMART" id="SM00670"/>
    </source>
</evidence>
<feature type="compositionally biased region" description="Basic and acidic residues" evidence="7">
    <location>
        <begin position="803"/>
        <end position="814"/>
    </location>
</feature>
<organism evidence="9 10">
    <name type="scientific">Acanthoscelides obtectus</name>
    <name type="common">Bean weevil</name>
    <name type="synonym">Bruchus obtectus</name>
    <dbReference type="NCBI Taxonomy" id="200917"/>
    <lineage>
        <taxon>Eukaryota</taxon>
        <taxon>Metazoa</taxon>
        <taxon>Ecdysozoa</taxon>
        <taxon>Arthropoda</taxon>
        <taxon>Hexapoda</taxon>
        <taxon>Insecta</taxon>
        <taxon>Pterygota</taxon>
        <taxon>Neoptera</taxon>
        <taxon>Endopterygota</taxon>
        <taxon>Coleoptera</taxon>
        <taxon>Polyphaga</taxon>
        <taxon>Cucujiformia</taxon>
        <taxon>Chrysomeloidea</taxon>
        <taxon>Chrysomelidae</taxon>
        <taxon>Bruchinae</taxon>
        <taxon>Bruchini</taxon>
        <taxon>Acanthoscelides</taxon>
    </lineage>
</organism>
<keyword evidence="5" id="KW-0539">Nucleus</keyword>
<dbReference type="PANTHER" id="PTHR15696:SF0">
    <property type="entry name" value="TELOMERASE-BINDING PROTEIN EST1A"/>
    <property type="match status" value="1"/>
</dbReference>
<reference evidence="9" key="1">
    <citation type="submission" date="2022-03" db="EMBL/GenBank/DDBJ databases">
        <authorList>
            <person name="Sayadi A."/>
        </authorList>
    </citation>
    <scope>NUCLEOTIDE SEQUENCE</scope>
</reference>
<dbReference type="SUPFAM" id="SSF88723">
    <property type="entry name" value="PIN domain-like"/>
    <property type="match status" value="1"/>
</dbReference>
<keyword evidence="6" id="KW-0175">Coiled coil</keyword>
<dbReference type="Gene3D" id="1.25.40.10">
    <property type="entry name" value="Tetratricopeptide repeat domain"/>
    <property type="match status" value="1"/>
</dbReference>
<dbReference type="SUPFAM" id="SSF48452">
    <property type="entry name" value="TPR-like"/>
    <property type="match status" value="1"/>
</dbReference>
<feature type="compositionally biased region" description="Basic and acidic residues" evidence="7">
    <location>
        <begin position="156"/>
        <end position="180"/>
    </location>
</feature>
<dbReference type="SMART" id="SM00670">
    <property type="entry name" value="PINc"/>
    <property type="match status" value="1"/>
</dbReference>
<feature type="compositionally biased region" description="Basic and acidic residues" evidence="7">
    <location>
        <begin position="1165"/>
        <end position="1177"/>
    </location>
</feature>
<feature type="compositionally biased region" description="Basic and acidic residues" evidence="7">
    <location>
        <begin position="506"/>
        <end position="552"/>
    </location>
</feature>
<feature type="region of interest" description="Disordered" evidence="7">
    <location>
        <begin position="625"/>
        <end position="740"/>
    </location>
</feature>
<evidence type="ECO:0000313" key="9">
    <source>
        <dbReference type="EMBL" id="CAH1977498.1"/>
    </source>
</evidence>
<evidence type="ECO:0000313" key="10">
    <source>
        <dbReference type="Proteomes" id="UP001152888"/>
    </source>
</evidence>
<dbReference type="GO" id="GO:0042162">
    <property type="term" value="F:telomeric DNA binding"/>
    <property type="evidence" value="ECO:0007669"/>
    <property type="project" value="TreeGrafter"/>
</dbReference>
<feature type="compositionally biased region" description="Basic and acidic residues" evidence="7">
    <location>
        <begin position="1138"/>
        <end position="1147"/>
    </location>
</feature>
<dbReference type="Pfam" id="PF10373">
    <property type="entry name" value="EST1_DNA_bind"/>
    <property type="match status" value="1"/>
</dbReference>
<feature type="region of interest" description="Disordered" evidence="7">
    <location>
        <begin position="1"/>
        <end position="558"/>
    </location>
</feature>
<feature type="compositionally biased region" description="Basic and acidic residues" evidence="7">
    <location>
        <begin position="467"/>
        <end position="487"/>
    </location>
</feature>
<dbReference type="Gene3D" id="3.40.50.1010">
    <property type="entry name" value="5'-nuclease"/>
    <property type="match status" value="1"/>
</dbReference>
<dbReference type="InterPro" id="IPR019458">
    <property type="entry name" value="Est1-like_N"/>
</dbReference>
<dbReference type="PANTHER" id="PTHR15696">
    <property type="entry name" value="SMG-7 SUPPRESSOR WITH MORPHOLOGICAL EFFECT ON GENITALIA PROTEIN 7"/>
    <property type="match status" value="1"/>
</dbReference>
<dbReference type="CDD" id="cd09885">
    <property type="entry name" value="PIN_Smg6-like"/>
    <property type="match status" value="1"/>
</dbReference>
<keyword evidence="4" id="KW-0866">Nonsense-mediated mRNA decay</keyword>
<dbReference type="GO" id="GO:0070034">
    <property type="term" value="F:telomerase RNA binding"/>
    <property type="evidence" value="ECO:0007669"/>
    <property type="project" value="TreeGrafter"/>
</dbReference>
<feature type="compositionally biased region" description="Gly residues" evidence="7">
    <location>
        <begin position="1148"/>
        <end position="1160"/>
    </location>
</feature>
<dbReference type="GO" id="GO:0000184">
    <property type="term" value="P:nuclear-transcribed mRNA catabolic process, nonsense-mediated decay"/>
    <property type="evidence" value="ECO:0007669"/>
    <property type="project" value="UniProtKB-KW"/>
</dbReference>
<comment type="caution">
    <text evidence="9">The sequence shown here is derived from an EMBL/GenBank/DDBJ whole genome shotgun (WGS) entry which is preliminary data.</text>
</comment>
<feature type="compositionally biased region" description="Basic and acidic residues" evidence="7">
    <location>
        <begin position="134"/>
        <end position="149"/>
    </location>
</feature>
<dbReference type="OrthoDB" id="2017974at2759"/>
<feature type="compositionally biased region" description="Gly residues" evidence="7">
    <location>
        <begin position="400"/>
        <end position="421"/>
    </location>
</feature>
<comment type="subcellular location">
    <subcellularLocation>
        <location evidence="2">Cytoplasm</location>
    </subcellularLocation>
    <subcellularLocation>
        <location evidence="1">Nucleus</location>
    </subcellularLocation>
</comment>
<evidence type="ECO:0000256" key="2">
    <source>
        <dbReference type="ARBA" id="ARBA00004496"/>
    </source>
</evidence>
<protein>
    <recommendedName>
        <fullName evidence="8">PIN domain-containing protein</fullName>
    </recommendedName>
</protein>
<feature type="compositionally biased region" description="Basic residues" evidence="7">
    <location>
        <begin position="656"/>
        <end position="678"/>
    </location>
</feature>
<feature type="region of interest" description="Disordered" evidence="7">
    <location>
        <begin position="798"/>
        <end position="829"/>
    </location>
</feature>
<evidence type="ECO:0000256" key="4">
    <source>
        <dbReference type="ARBA" id="ARBA00023161"/>
    </source>
</evidence>
<feature type="region of interest" description="Disordered" evidence="7">
    <location>
        <begin position="1117"/>
        <end position="1194"/>
    </location>
</feature>
<dbReference type="GO" id="GO:0005737">
    <property type="term" value="C:cytoplasm"/>
    <property type="evidence" value="ECO:0007669"/>
    <property type="project" value="UniProtKB-SubCell"/>
</dbReference>
<evidence type="ECO:0000256" key="3">
    <source>
        <dbReference type="ARBA" id="ARBA00022490"/>
    </source>
</evidence>
<evidence type="ECO:0000256" key="5">
    <source>
        <dbReference type="ARBA" id="ARBA00023242"/>
    </source>
</evidence>
<dbReference type="Pfam" id="PF13638">
    <property type="entry name" value="PIN_4"/>
    <property type="match status" value="1"/>
</dbReference>
<feature type="compositionally biased region" description="Basic and acidic residues" evidence="7">
    <location>
        <begin position="1117"/>
        <end position="1131"/>
    </location>
</feature>
<keyword evidence="10" id="KW-1185">Reference proteome</keyword>
<dbReference type="InterPro" id="IPR018834">
    <property type="entry name" value="DNA/RNA-bd_Est1-type"/>
</dbReference>
<dbReference type="InterPro" id="IPR045153">
    <property type="entry name" value="Est1/Ebs1-like"/>
</dbReference>
<feature type="compositionally biased region" description="Polar residues" evidence="7">
    <location>
        <begin position="37"/>
        <end position="59"/>
    </location>
</feature>
<dbReference type="EMBL" id="CAKOFQ010006859">
    <property type="protein sequence ID" value="CAH1977498.1"/>
    <property type="molecule type" value="Genomic_DNA"/>
</dbReference>
<feature type="compositionally biased region" description="Polar residues" evidence="7">
    <location>
        <begin position="95"/>
        <end position="119"/>
    </location>
</feature>
<gene>
    <name evidence="9" type="ORF">ACAOBT_LOCUS12695</name>
</gene>
<feature type="coiled-coil region" evidence="6">
    <location>
        <begin position="1543"/>
        <end position="1570"/>
    </location>
</feature>
<dbReference type="InterPro" id="IPR029060">
    <property type="entry name" value="PIN-like_dom_sf"/>
</dbReference>
<sequence length="1783" mass="201288">MRRGKPLQQIYKPGSGPLRKSNNGVEEQPSFEVSRFNAPNNSLSSGNSRNTSESNSPRDTTAALRGDSNSDKDPSKRQKKPEQIFYIPRPVAQAKESNSVQDSNRNMYSYSNEKPSNGAGSRFKPRGGYSDANQDQREFQERGWRDKSPTMRRGRQGSEPRGFDNDRGHSNNWGRTRDSWSVEPSGPPSGYNRGEKIQSKPPSVPRRHSTVGLEGSHIPFNLDKLPPRLRKKYLEENNITVDPGVREDNWDGSSMSFQSHGGLKNPSFHQYGGSSSGYQAGYHTLPNKPSRGRGRYTQGRHQQPGPDHQQQSYRCSTPDSTRSPAGSRPPTPPLASRRGEGRPVTPPLTFRRGEGTSSRPQTPVRSGWGDDQQGSGWHDGGHGGGGRGGRWDDNRDYGRGMKGGGWSVGGSSGTGGGGGNSRGSRYNRSKDGRDRNTPVRESPFRERPIRETSIRETPSRETPIGETSRDSPSRDLRRDRDSSNRKDRNSKRGFSDKRRNRRNKERSRSREHKDMNYRDKYEDDRFKNRDEEIDYSRHQDNDVSNHNKRSDENDVGVQATKVDDVRKTEDEMTKLEVQMNSVTLVEMPLASVQLVQQAAATTLDWSEEVELELCDRLEDNFSDAALPRSDSLSSLQEEISTMSLPPNIGTSAPSSTHKRNKRTGGRKSRNGSRNRSRHRDLTPPHVEMGPPSRRSRQNSTTSVDSRDGGGWSRRRGSRDRREGCGPGFWATDSSRGPSRDVSLERVTENWRDECVIKRSLIEKNNKPSLDEIKDVDTTTKKAGVIIIPHANEEPVRPVTTVNTHDHPRYPETRRTPTQQKALFDPNNPEKPIIVKSSSPRVAAPGFSDNNVDGAPPPVHTTDQFGNLRPPWYEETSDGFKSCHYPDLLRDIKRADTELQYIINSGCLLSNWGMVDQLRQFLKEALEYLLTKAIKFCESENVEQHFWNILYHNIIELMRKAIKNDPVNKDKYKTFLLYLIDEGSRFFERLLKVSEEAYGFKLSDFLDENSATTHKGLGLVSLALVCAQKLYMFLGDLGRYKEEVNESANYGKCRQWYIKSHEINPKNGKPYNQLALLAVHARRKLDAVYYYMRSLMSSNPVPSARESLISLLDENRKKFEQSEKKRREERQEQRRRRQQQLEKEREGQQGEGKGTVGGAPGGSNALRKETWVHPEGGPRVHRTTRASEHEENEEEDLAALSSVEVNKRFVISYLHVHGKLITKIGMETFQETSLQMLREFRALLQHSPVPLPCNRFLQLLALNMFAIESTQLRDPQLQSQPGYRSEVQERALVVSLQMFSLILERCVAILREHLATRPNTEGAVDSEGAAPCSTPPHALPPDVDVLLPAVKVWCDWLLGHAAVWNPPPNTQDFRVGSPGDAWSRLAILMNLLEMVDQSTTGQFVKEEQKGYVQIRLPEDAVLRGFTPLSYAAAREPTFAPSILDTEAARAALRVQRLLFFGTVYLCGVEPPVLRLEIEDGGRREYVSTVDEDGDNRRRGRGDEDDEEEEETVTNCNDDVLLESISGEEDEAEEVPITSNTSTAVRDLLTRKVELEKRKRNQELHMQRVQKILSQSVVSVHMEIWPKYLVPDTNCFIDHLEGIKVIAQAHCYTLMVPIIVLNELEGLSRGTRPTTATPTETGGTKRQSPDPQHVLKVAQFAKEALDFLKTRHSTVKCITTKGAVLPSTNFYTEDDAQWSADFRNDDKILTTCLLLGKNRHESAQEASTSGCQPPSITPGEPRRLYREVVLLTEDRNLRVKAHARDVPVRELPDFMRWAGLGGPAG</sequence>
<dbReference type="FunFam" id="3.40.50.1010:FF:000047">
    <property type="entry name" value="Blast:Telomerase-binding protein EST1A"/>
    <property type="match status" value="1"/>
</dbReference>
<feature type="compositionally biased region" description="Low complexity" evidence="7">
    <location>
        <begin position="365"/>
        <end position="376"/>
    </location>
</feature>
<name>A0A9P0KQB7_ACAOB</name>
<feature type="compositionally biased region" description="Polar residues" evidence="7">
    <location>
        <begin position="355"/>
        <end position="364"/>
    </location>
</feature>
<evidence type="ECO:0000256" key="7">
    <source>
        <dbReference type="SAM" id="MobiDB-lite"/>
    </source>
</evidence>
<evidence type="ECO:0000256" key="6">
    <source>
        <dbReference type="SAM" id="Coils"/>
    </source>
</evidence>
<feature type="compositionally biased region" description="Acidic residues" evidence="7">
    <location>
        <begin position="1501"/>
        <end position="1510"/>
    </location>
</feature>
<feature type="compositionally biased region" description="Polar residues" evidence="7">
    <location>
        <begin position="630"/>
        <end position="655"/>
    </location>
</feature>
<keyword evidence="3" id="KW-0963">Cytoplasm</keyword>
<feature type="compositionally biased region" description="Low complexity" evidence="7">
    <location>
        <begin position="1627"/>
        <end position="1642"/>
    </location>
</feature>